<dbReference type="Pfam" id="PF20247">
    <property type="entry name" value="DUF6602"/>
    <property type="match status" value="1"/>
</dbReference>
<accession>A0ABY6HKK7</accession>
<evidence type="ECO:0000313" key="2">
    <source>
        <dbReference type="EMBL" id="UYP43925.1"/>
    </source>
</evidence>
<name>A0ABY6HKK7_9ARCH</name>
<evidence type="ECO:0000259" key="1">
    <source>
        <dbReference type="Pfam" id="PF20247"/>
    </source>
</evidence>
<dbReference type="Proteomes" id="UP001208689">
    <property type="component" value="Chromosome"/>
</dbReference>
<dbReference type="EMBL" id="CP104013">
    <property type="protein sequence ID" value="UYP43925.1"/>
    <property type="molecule type" value="Genomic_DNA"/>
</dbReference>
<organism evidence="2 3">
    <name type="scientific">Candidatus Lokiarchaeum ossiferum</name>
    <dbReference type="NCBI Taxonomy" id="2951803"/>
    <lineage>
        <taxon>Archaea</taxon>
        <taxon>Promethearchaeati</taxon>
        <taxon>Promethearchaeota</taxon>
        <taxon>Promethearchaeia</taxon>
        <taxon>Promethearchaeales</taxon>
        <taxon>Promethearchaeaceae</taxon>
        <taxon>Candidatus Lokiarchaeum</taxon>
    </lineage>
</organism>
<evidence type="ECO:0000313" key="3">
    <source>
        <dbReference type="Proteomes" id="UP001208689"/>
    </source>
</evidence>
<proteinExistence type="predicted"/>
<dbReference type="InterPro" id="IPR046537">
    <property type="entry name" value="DUF6602"/>
</dbReference>
<reference evidence="2" key="1">
    <citation type="submission" date="2022-09" db="EMBL/GenBank/DDBJ databases">
        <title>Actin cytoskeleton and complex cell architecture in an #Asgard archaeon.</title>
        <authorList>
            <person name="Ponce Toledo R.I."/>
            <person name="Schleper C."/>
            <person name="Rodrigues Oliveira T."/>
            <person name="Wollweber F."/>
            <person name="Xu J."/>
            <person name="Rittmann S."/>
            <person name="Klingl A."/>
            <person name="Pilhofer M."/>
        </authorList>
    </citation>
    <scope>NUCLEOTIDE SEQUENCE</scope>
    <source>
        <strain evidence="2">B-35</strain>
    </source>
</reference>
<sequence>MTEFGPQGWKQFIQNREKILNTIDTERKAHENQQVQTDYGFLAEQKLNEWLNEFLPKRFAATKGYVVSDNYKFWNEENLEEYDIIIYDQFLSPVLWSSSRGDDPKRIIPFKYVHAVYEVKGKFNSTKTKEAIEKLSKLNMYINSNNNQLEIDYPTTPIKTHFHAGMIFIDVPDDTPHPAAALYHLVPDQYLNYIKVGLIMRSHQRDVRDSALIYYNYKTHSDEIVWRDEKIYDNGVHESKTKYYSTVNGVDLHCYAGIQWRRDMFSTFIFSLLDILNFSASTHCNRWLLNPSNLYGVGFNRTE</sequence>
<protein>
    <recommendedName>
        <fullName evidence="1">DUF6602 domain-containing protein</fullName>
    </recommendedName>
</protein>
<feature type="domain" description="DUF6602" evidence="1">
    <location>
        <begin position="30"/>
        <end position="138"/>
    </location>
</feature>
<keyword evidence="3" id="KW-1185">Reference proteome</keyword>
<gene>
    <name evidence="2" type="ORF">NEF87_000210</name>
</gene>